<dbReference type="Gene3D" id="1.25.40.10">
    <property type="entry name" value="Tetratricopeptide repeat domain"/>
    <property type="match status" value="2"/>
</dbReference>
<dbReference type="Pfam" id="PF13812">
    <property type="entry name" value="PPR_3"/>
    <property type="match status" value="1"/>
</dbReference>
<evidence type="ECO:0000256" key="2">
    <source>
        <dbReference type="ARBA" id="ARBA00007626"/>
    </source>
</evidence>
<dbReference type="AlphaFoldDB" id="A0A843W7L9"/>
<comment type="subcellular location">
    <subcellularLocation>
        <location evidence="1">Mitochondrion</location>
    </subcellularLocation>
</comment>
<dbReference type="Proteomes" id="UP000652761">
    <property type="component" value="Unassembled WGS sequence"/>
</dbReference>
<dbReference type="PANTHER" id="PTHR45717:SF15">
    <property type="entry name" value="AGL218WP"/>
    <property type="match status" value="1"/>
</dbReference>
<evidence type="ECO:0008006" key="10">
    <source>
        <dbReference type="Google" id="ProtNLM"/>
    </source>
</evidence>
<sequence length="681" mass="76850">MQRGEEVGSGERGEQLHVTADVNVRRNRLGFACRLVCPLRTAEEEQRATMLALRGAANPITRSHSYIVGLSRFCYAKLDISSSGVEHAVDHDGHASFVTGSCFVPNTYFSGLPSLPRYFSGSRSISSQAGEKTNGDEEELEDGFSDLGTPQGNDKSNERSEEESDEDLTSDLELSDIESEEGSGKNDEDAVGFSDIEIEKNSDRPPPKRRFISPLFKVIMETPRLSINNALDKWVNEGNPLGRNDIYAVLLNLRKRRLYGKALQVFEWLEANKRLDFEERDYASHLDLIAKIHGLLKAEKYIEKIPESFRGEFVYRTLLANCVVAVKAAKAEEVFNKMRDLGFPVTAFACNQLLLLYKRLDRKKIADVLLMMEKENVKPSLFTYKLLIDTKGRAKDIVGMEKVVESMKNEGLEADVAIQGMIARHYLFAGLKDKAAEVLKEMEGDDIMENRGACNSLLISYASLGKEEDVERIWKVCETNHPRLDECLAAIEAWGKLGNVEKAEAVFEKMAKQYKKLSSKYYNSLLKVYANHKLLAKGKELTKRMSDGGCRIGPLTWDALVKLYVLSGEVEKAESILEKATEQNKTARPLYSSYMSIMEKHAARGDIHNCEKLFHRLRQNGYIGRMRQYQVLLQCYINAKTPAYGFRERMKADNMFPNKTLAAQLATIDAFKKSLIAELLD</sequence>
<dbReference type="InterPro" id="IPR011990">
    <property type="entry name" value="TPR-like_helical_dom_sf"/>
</dbReference>
<evidence type="ECO:0000256" key="6">
    <source>
        <dbReference type="PROSITE-ProRule" id="PRU00708"/>
    </source>
</evidence>
<dbReference type="InterPro" id="IPR002885">
    <property type="entry name" value="PPR_rpt"/>
</dbReference>
<dbReference type="EMBL" id="NMUH01002584">
    <property type="protein sequence ID" value="MQM00915.1"/>
    <property type="molecule type" value="Genomic_DNA"/>
</dbReference>
<reference evidence="8" key="1">
    <citation type="submission" date="2017-07" db="EMBL/GenBank/DDBJ databases">
        <title>Taro Niue Genome Assembly and Annotation.</title>
        <authorList>
            <person name="Atibalentja N."/>
            <person name="Keating K."/>
            <person name="Fields C.J."/>
        </authorList>
    </citation>
    <scope>NUCLEOTIDE SEQUENCE</scope>
    <source>
        <strain evidence="8">Niue_2</strain>
        <tissue evidence="8">Leaf</tissue>
    </source>
</reference>
<organism evidence="8 9">
    <name type="scientific">Colocasia esculenta</name>
    <name type="common">Wild taro</name>
    <name type="synonym">Arum esculentum</name>
    <dbReference type="NCBI Taxonomy" id="4460"/>
    <lineage>
        <taxon>Eukaryota</taxon>
        <taxon>Viridiplantae</taxon>
        <taxon>Streptophyta</taxon>
        <taxon>Embryophyta</taxon>
        <taxon>Tracheophyta</taxon>
        <taxon>Spermatophyta</taxon>
        <taxon>Magnoliopsida</taxon>
        <taxon>Liliopsida</taxon>
        <taxon>Araceae</taxon>
        <taxon>Aroideae</taxon>
        <taxon>Colocasieae</taxon>
        <taxon>Colocasia</taxon>
    </lineage>
</organism>
<proteinExistence type="inferred from homology"/>
<dbReference type="PANTHER" id="PTHR45717">
    <property type="entry name" value="OS12G0527900 PROTEIN"/>
    <property type="match status" value="1"/>
</dbReference>
<feature type="region of interest" description="Disordered" evidence="7">
    <location>
        <begin position="123"/>
        <end position="205"/>
    </location>
</feature>
<evidence type="ECO:0000313" key="9">
    <source>
        <dbReference type="Proteomes" id="UP000652761"/>
    </source>
</evidence>
<feature type="compositionally biased region" description="Acidic residues" evidence="7">
    <location>
        <begin position="160"/>
        <end position="181"/>
    </location>
</feature>
<evidence type="ECO:0000256" key="5">
    <source>
        <dbReference type="ARBA" id="ARBA00023128"/>
    </source>
</evidence>
<dbReference type="PROSITE" id="PS51375">
    <property type="entry name" value="PPR"/>
    <property type="match status" value="1"/>
</dbReference>
<dbReference type="FunFam" id="1.25.40.10:FF:000394">
    <property type="entry name" value="Pentatricopeptide repeat-containing protein, mitochondrial"/>
    <property type="match status" value="1"/>
</dbReference>
<comment type="similarity">
    <text evidence="2">Belongs to the PPR family. P subfamily.</text>
</comment>
<dbReference type="OrthoDB" id="739241at2759"/>
<evidence type="ECO:0000256" key="4">
    <source>
        <dbReference type="ARBA" id="ARBA00022946"/>
    </source>
</evidence>
<feature type="repeat" description="PPR" evidence="6">
    <location>
        <begin position="518"/>
        <end position="552"/>
    </location>
</feature>
<comment type="caution">
    <text evidence="8">The sequence shown here is derived from an EMBL/GenBank/DDBJ whole genome shotgun (WGS) entry which is preliminary data.</text>
</comment>
<evidence type="ECO:0000256" key="7">
    <source>
        <dbReference type="SAM" id="MobiDB-lite"/>
    </source>
</evidence>
<dbReference type="Pfam" id="PF01535">
    <property type="entry name" value="PPR"/>
    <property type="match status" value="4"/>
</dbReference>
<dbReference type="GO" id="GO:0005739">
    <property type="term" value="C:mitochondrion"/>
    <property type="evidence" value="ECO:0007669"/>
    <property type="project" value="UniProtKB-SubCell"/>
</dbReference>
<evidence type="ECO:0000256" key="1">
    <source>
        <dbReference type="ARBA" id="ARBA00004173"/>
    </source>
</evidence>
<evidence type="ECO:0000313" key="8">
    <source>
        <dbReference type="EMBL" id="MQM00915.1"/>
    </source>
</evidence>
<dbReference type="SUPFAM" id="SSF48452">
    <property type="entry name" value="TPR-like"/>
    <property type="match status" value="1"/>
</dbReference>
<keyword evidence="5" id="KW-0496">Mitochondrion</keyword>
<keyword evidence="9" id="KW-1185">Reference proteome</keyword>
<dbReference type="GO" id="GO:0003729">
    <property type="term" value="F:mRNA binding"/>
    <property type="evidence" value="ECO:0007669"/>
    <property type="project" value="UniProtKB-ARBA"/>
</dbReference>
<evidence type="ECO:0000256" key="3">
    <source>
        <dbReference type="ARBA" id="ARBA00022737"/>
    </source>
</evidence>
<keyword evidence="4" id="KW-0809">Transit peptide</keyword>
<keyword evidence="3" id="KW-0677">Repeat</keyword>
<gene>
    <name evidence="8" type="ORF">Taro_033665</name>
</gene>
<protein>
    <recommendedName>
        <fullName evidence="10">Pentatricopeptide repeat-containing protein</fullName>
    </recommendedName>
</protein>
<accession>A0A843W7L9</accession>
<name>A0A843W7L9_COLES</name>